<dbReference type="RefSeq" id="WP_143951083.1">
    <property type="nucleotide sequence ID" value="NZ_BAABMB010000005.1"/>
</dbReference>
<evidence type="ECO:0000256" key="8">
    <source>
        <dbReference type="ARBA" id="ARBA00022741"/>
    </source>
</evidence>
<dbReference type="Gene3D" id="1.10.510.10">
    <property type="entry name" value="Transferase(Phosphotransferase) domain 1"/>
    <property type="match status" value="1"/>
</dbReference>
<evidence type="ECO:0000256" key="14">
    <source>
        <dbReference type="ARBA" id="ARBA00034417"/>
    </source>
</evidence>
<evidence type="ECO:0000313" key="16">
    <source>
        <dbReference type="EMBL" id="TSH88967.1"/>
    </source>
</evidence>
<evidence type="ECO:0000256" key="2">
    <source>
        <dbReference type="ARBA" id="ARBA00004713"/>
    </source>
</evidence>
<dbReference type="Pfam" id="PF06293">
    <property type="entry name" value="Kdo"/>
    <property type="match status" value="1"/>
</dbReference>
<dbReference type="UniPathway" id="UPA00958"/>
<dbReference type="GO" id="GO:0009244">
    <property type="term" value="P:lipopolysaccharide core region biosynthetic process"/>
    <property type="evidence" value="ECO:0007669"/>
    <property type="project" value="UniProtKB-UniRule"/>
</dbReference>
<evidence type="ECO:0000256" key="11">
    <source>
        <dbReference type="ARBA" id="ARBA00022985"/>
    </source>
</evidence>
<keyword evidence="12 15" id="KW-0472">Membrane</keyword>
<name>A0A556A7V7_9BURK</name>
<comment type="pathway">
    <text evidence="2 15">Bacterial outer membrane biogenesis; LPS core biosynthesis.</text>
</comment>
<keyword evidence="6 15" id="KW-0997">Cell inner membrane</keyword>
<dbReference type="GO" id="GO:0016301">
    <property type="term" value="F:kinase activity"/>
    <property type="evidence" value="ECO:0007669"/>
    <property type="project" value="UniProtKB-KW"/>
</dbReference>
<keyword evidence="10 15" id="KW-0067">ATP-binding</keyword>
<evidence type="ECO:0000313" key="17">
    <source>
        <dbReference type="Proteomes" id="UP000318405"/>
    </source>
</evidence>
<evidence type="ECO:0000256" key="3">
    <source>
        <dbReference type="ARBA" id="ARBA00010327"/>
    </source>
</evidence>
<gene>
    <name evidence="15" type="primary">kdkA</name>
    <name evidence="16" type="ORF">FOZ76_25405</name>
</gene>
<dbReference type="InterPro" id="IPR022826">
    <property type="entry name" value="KDO_kinase"/>
</dbReference>
<dbReference type="GO" id="GO:0005524">
    <property type="term" value="F:ATP binding"/>
    <property type="evidence" value="ECO:0007669"/>
    <property type="project" value="UniProtKB-UniRule"/>
</dbReference>
<comment type="catalytic activity">
    <reaction evidence="14 15">
        <text>an alpha-Kdo-(2-&gt;6)-lipid IVA + ATP = a 4-O-phospho-alpha-Kdo-(2-&gt;6)-lipid IVA + ADP + H(+)</text>
        <dbReference type="Rhea" id="RHEA:74271"/>
        <dbReference type="ChEBI" id="CHEBI:15378"/>
        <dbReference type="ChEBI" id="CHEBI:30616"/>
        <dbReference type="ChEBI" id="CHEBI:176428"/>
        <dbReference type="ChEBI" id="CHEBI:193140"/>
        <dbReference type="ChEBI" id="CHEBI:456216"/>
        <dbReference type="EC" id="2.7.1.166"/>
    </reaction>
</comment>
<evidence type="ECO:0000256" key="12">
    <source>
        <dbReference type="ARBA" id="ARBA00023136"/>
    </source>
</evidence>
<evidence type="ECO:0000256" key="4">
    <source>
        <dbReference type="ARBA" id="ARBA00011988"/>
    </source>
</evidence>
<dbReference type="PROSITE" id="PS51257">
    <property type="entry name" value="PROKAR_LIPOPROTEIN"/>
    <property type="match status" value="1"/>
</dbReference>
<evidence type="ECO:0000256" key="7">
    <source>
        <dbReference type="ARBA" id="ARBA00022679"/>
    </source>
</evidence>
<dbReference type="Proteomes" id="UP000318405">
    <property type="component" value="Unassembled WGS sequence"/>
</dbReference>
<evidence type="ECO:0000256" key="13">
    <source>
        <dbReference type="ARBA" id="ARBA00029511"/>
    </source>
</evidence>
<dbReference type="AlphaFoldDB" id="A0A556A7V7"/>
<dbReference type="GO" id="GO:0016773">
    <property type="term" value="F:phosphotransferase activity, alcohol group as acceptor"/>
    <property type="evidence" value="ECO:0007669"/>
    <property type="project" value="UniProtKB-UniRule"/>
</dbReference>
<keyword evidence="5 15" id="KW-1003">Cell membrane</keyword>
<proteinExistence type="inferred from homology"/>
<protein>
    <recommendedName>
        <fullName evidence="13 15">3-deoxy-D-manno-octulosonic acid kinase</fullName>
        <shortName evidence="15">Kdo kinase</shortName>
        <ecNumber evidence="4 15">2.7.1.166</ecNumber>
    </recommendedName>
</protein>
<sequence length="248" mass="26732">MSRSPGAPTLRRQAGGGLLVAAACSAIDTTDALRAAHYGDAAQRIGAGGRGSAWIVPSACGEAVLREYRRGGLFGRFVRRSYLWRGVHASRCVREFRLTLRLRELGLPVPAPLAAAWWRHGPVYEQALLTGRIPGAEPLGALLRHGAPDLPWRAVGALIARFHAVGLDHADLNANNLMRDAEGALWLIDFDRCTLGRPDARRAQANLQRLARSLVKLGGERQGRAAYARVQDGWQAAGGLTAWPGRGT</sequence>
<organism evidence="16 17">
    <name type="scientific">Verticiella sediminum</name>
    <dbReference type="NCBI Taxonomy" id="1247510"/>
    <lineage>
        <taxon>Bacteria</taxon>
        <taxon>Pseudomonadati</taxon>
        <taxon>Pseudomonadota</taxon>
        <taxon>Betaproteobacteria</taxon>
        <taxon>Burkholderiales</taxon>
        <taxon>Alcaligenaceae</taxon>
        <taxon>Verticiella</taxon>
    </lineage>
</organism>
<feature type="active site" evidence="15">
    <location>
        <position position="171"/>
    </location>
</feature>
<comment type="caution">
    <text evidence="16">The sequence shown here is derived from an EMBL/GenBank/DDBJ whole genome shotgun (WGS) entry which is preliminary data.</text>
</comment>
<dbReference type="InterPro" id="IPR011009">
    <property type="entry name" value="Kinase-like_dom_sf"/>
</dbReference>
<evidence type="ECO:0000256" key="9">
    <source>
        <dbReference type="ARBA" id="ARBA00022777"/>
    </source>
</evidence>
<accession>A0A556A7V7</accession>
<comment type="similarity">
    <text evidence="3 15">Belongs to the protein kinase superfamily. KdkA/RfaP family.</text>
</comment>
<evidence type="ECO:0000256" key="1">
    <source>
        <dbReference type="ARBA" id="ARBA00004515"/>
    </source>
</evidence>
<dbReference type="SUPFAM" id="SSF56112">
    <property type="entry name" value="Protein kinase-like (PK-like)"/>
    <property type="match status" value="1"/>
</dbReference>
<dbReference type="OrthoDB" id="6854449at2"/>
<evidence type="ECO:0000256" key="6">
    <source>
        <dbReference type="ARBA" id="ARBA00022519"/>
    </source>
</evidence>
<reference evidence="16 17" key="1">
    <citation type="submission" date="2019-07" db="EMBL/GenBank/DDBJ databases">
        <title>Qingshengfaniella alkalisoli gen. nov., sp. nov., isolated from saline soil.</title>
        <authorList>
            <person name="Xu L."/>
            <person name="Huang X.-X."/>
            <person name="Sun J.-Q."/>
        </authorList>
    </citation>
    <scope>NUCLEOTIDE SEQUENCE [LARGE SCALE GENOMIC DNA]</scope>
    <source>
        <strain evidence="16 17">DSM 27279</strain>
    </source>
</reference>
<keyword evidence="17" id="KW-1185">Reference proteome</keyword>
<keyword evidence="8 15" id="KW-0547">Nucleotide-binding</keyword>
<keyword evidence="9 15" id="KW-0418">Kinase</keyword>
<comment type="subcellular location">
    <subcellularLocation>
        <location evidence="1 15">Cell inner membrane</location>
        <topology evidence="1 15">Peripheral membrane protein</topology>
        <orientation evidence="1 15">Cytoplasmic side</orientation>
    </subcellularLocation>
</comment>
<evidence type="ECO:0000256" key="5">
    <source>
        <dbReference type="ARBA" id="ARBA00022475"/>
    </source>
</evidence>
<dbReference type="HAMAP" id="MF_00521">
    <property type="entry name" value="KDO_kinase"/>
    <property type="match status" value="1"/>
</dbReference>
<keyword evidence="7 15" id="KW-0808">Transferase</keyword>
<comment type="function">
    <text evidence="15">Catalyzes the ATP-dependent phosphorylation of the 3-deoxy-D-manno-octulosonic acid (Kdo) residue in Kdo-lipid IV(A) at the 4-OH position.</text>
</comment>
<dbReference type="NCBIfam" id="NF002475">
    <property type="entry name" value="PRK01723.1"/>
    <property type="match status" value="1"/>
</dbReference>
<evidence type="ECO:0000256" key="15">
    <source>
        <dbReference type="HAMAP-Rule" id="MF_00521"/>
    </source>
</evidence>
<dbReference type="EMBL" id="VLTJ01000042">
    <property type="protein sequence ID" value="TSH88967.1"/>
    <property type="molecule type" value="Genomic_DNA"/>
</dbReference>
<dbReference type="GO" id="GO:0005886">
    <property type="term" value="C:plasma membrane"/>
    <property type="evidence" value="ECO:0007669"/>
    <property type="project" value="UniProtKB-SubCell"/>
</dbReference>
<dbReference type="EC" id="2.7.1.166" evidence="4 15"/>
<keyword evidence="11 15" id="KW-0448">Lipopolysaccharide biosynthesis</keyword>
<evidence type="ECO:0000256" key="10">
    <source>
        <dbReference type="ARBA" id="ARBA00022840"/>
    </source>
</evidence>